<feature type="non-terminal residue" evidence="2">
    <location>
        <position position="1"/>
    </location>
</feature>
<evidence type="ECO:0000256" key="1">
    <source>
        <dbReference type="SAM" id="MobiDB-lite"/>
    </source>
</evidence>
<organism evidence="2 3">
    <name type="scientific">Marmota monax</name>
    <name type="common">Woodchuck</name>
    <dbReference type="NCBI Taxonomy" id="9995"/>
    <lineage>
        <taxon>Eukaryota</taxon>
        <taxon>Metazoa</taxon>
        <taxon>Chordata</taxon>
        <taxon>Craniata</taxon>
        <taxon>Vertebrata</taxon>
        <taxon>Euteleostomi</taxon>
        <taxon>Mammalia</taxon>
        <taxon>Eutheria</taxon>
        <taxon>Euarchontoglires</taxon>
        <taxon>Glires</taxon>
        <taxon>Rodentia</taxon>
        <taxon>Sciuromorpha</taxon>
        <taxon>Sciuridae</taxon>
        <taxon>Xerinae</taxon>
        <taxon>Marmotini</taxon>
        <taxon>Marmota</taxon>
    </lineage>
</organism>
<dbReference type="Proteomes" id="UP000335636">
    <property type="component" value="Unassembled WGS sequence"/>
</dbReference>
<evidence type="ECO:0000313" key="3">
    <source>
        <dbReference type="Proteomes" id="UP000335636"/>
    </source>
</evidence>
<gene>
    <name evidence="2" type="ORF">MONAX_5E031816</name>
</gene>
<feature type="region of interest" description="Disordered" evidence="1">
    <location>
        <begin position="43"/>
        <end position="94"/>
    </location>
</feature>
<feature type="non-terminal residue" evidence="2">
    <location>
        <position position="94"/>
    </location>
</feature>
<proteinExistence type="predicted"/>
<evidence type="ECO:0000313" key="2">
    <source>
        <dbReference type="EMBL" id="VTJ51846.1"/>
    </source>
</evidence>
<reference evidence="2" key="1">
    <citation type="submission" date="2019-04" db="EMBL/GenBank/DDBJ databases">
        <authorList>
            <person name="Alioto T."/>
            <person name="Alioto T."/>
        </authorList>
    </citation>
    <scope>NUCLEOTIDE SEQUENCE [LARGE SCALE GENOMIC DNA]</scope>
</reference>
<name>A0A5E4A4L2_MARMO</name>
<protein>
    <submittedName>
        <fullName evidence="2">Uncharacterized protein</fullName>
    </submittedName>
</protein>
<accession>A0A5E4A4L2</accession>
<sequence length="94" mass="9935">TEQQEGVEGPEDLAQPQACCHLALSTRGQRFLEIPDGQSKLGCPHRKSLSGASAVLPRSHIPATASPPHPLNLGKKEVPESSESLPPAFLGGYQ</sequence>
<dbReference type="EMBL" id="CABDUW010000011">
    <property type="protein sequence ID" value="VTJ51846.1"/>
    <property type="molecule type" value="Genomic_DNA"/>
</dbReference>
<dbReference type="AlphaFoldDB" id="A0A5E4A4L2"/>
<comment type="caution">
    <text evidence="2">The sequence shown here is derived from an EMBL/GenBank/DDBJ whole genome shotgun (WGS) entry which is preliminary data.</text>
</comment>
<keyword evidence="3" id="KW-1185">Reference proteome</keyword>